<evidence type="ECO:0008006" key="4">
    <source>
        <dbReference type="Google" id="ProtNLM"/>
    </source>
</evidence>
<proteinExistence type="predicted"/>
<reference evidence="2" key="1">
    <citation type="submission" date="2023-05" db="EMBL/GenBank/DDBJ databases">
        <title>Genome and transcriptome analyses reveal genes involved in the formation of fine ridges on petal epidermal cells in Hibiscus trionum.</title>
        <authorList>
            <person name="Koshimizu S."/>
            <person name="Masuda S."/>
            <person name="Ishii T."/>
            <person name="Shirasu K."/>
            <person name="Hoshino A."/>
            <person name="Arita M."/>
        </authorList>
    </citation>
    <scope>NUCLEOTIDE SEQUENCE</scope>
    <source>
        <strain evidence="2">Hamamatsu line</strain>
    </source>
</reference>
<organism evidence="2 3">
    <name type="scientific">Hibiscus trionum</name>
    <name type="common">Flower of an hour</name>
    <dbReference type="NCBI Taxonomy" id="183268"/>
    <lineage>
        <taxon>Eukaryota</taxon>
        <taxon>Viridiplantae</taxon>
        <taxon>Streptophyta</taxon>
        <taxon>Embryophyta</taxon>
        <taxon>Tracheophyta</taxon>
        <taxon>Spermatophyta</taxon>
        <taxon>Magnoliopsida</taxon>
        <taxon>eudicotyledons</taxon>
        <taxon>Gunneridae</taxon>
        <taxon>Pentapetalae</taxon>
        <taxon>rosids</taxon>
        <taxon>malvids</taxon>
        <taxon>Malvales</taxon>
        <taxon>Malvaceae</taxon>
        <taxon>Malvoideae</taxon>
        <taxon>Hibiscus</taxon>
    </lineage>
</organism>
<keyword evidence="3" id="KW-1185">Reference proteome</keyword>
<accession>A0A9W7M285</accession>
<evidence type="ECO:0000256" key="1">
    <source>
        <dbReference type="SAM" id="MobiDB-lite"/>
    </source>
</evidence>
<dbReference type="EMBL" id="BSYR01000021">
    <property type="protein sequence ID" value="GMI86867.1"/>
    <property type="molecule type" value="Genomic_DNA"/>
</dbReference>
<gene>
    <name evidence="2" type="ORF">HRI_002356000</name>
</gene>
<feature type="region of interest" description="Disordered" evidence="1">
    <location>
        <begin position="22"/>
        <end position="84"/>
    </location>
</feature>
<comment type="caution">
    <text evidence="2">The sequence shown here is derived from an EMBL/GenBank/DDBJ whole genome shotgun (WGS) entry which is preliminary data.</text>
</comment>
<evidence type="ECO:0000313" key="3">
    <source>
        <dbReference type="Proteomes" id="UP001165190"/>
    </source>
</evidence>
<dbReference type="Proteomes" id="UP001165190">
    <property type="component" value="Unassembled WGS sequence"/>
</dbReference>
<sequence>MSRAIAKVNNTWIDGKQVTVSKAKFSKPTGVPDSQRHPTTLGPKKMARKEAPIYDNNTDGRSYKDVAANSKPKKTGTPQDIDESTEEGQYLMNSIIPPETIDWILASSTGIIKNGFDIEFVQRALASDGICAKVASWGSAPNVVLVSFPSKEIKDGVWRETKSELAFWFQFLEEDICIDGTPYCYCSVSLSGFPLLCWYDSFFTQLANRWGKLIHISEGTSTKSDLSLANLLIRVRSQYGVPRSLKILVKESSYFVEVNTGLPFFLEPQMSDSPEVEAPAAVSPLDGCFAAVAEDERLRPDRVSREADSPLETNEPENQEIQCHMNPPINQGSHVSCDPPATNFIPPVFSVSGVHSQKNVVNSNNGIVNQGLDYNTELSPQTANLGHPNPGLELPLHPSPSLHEPNVNEVLGHEVSVGSTLMSEANSLLQEIIPDSLGNSQDQLEIIETLLSPTDKVQAIVSPRFPMPQISVSTSNKANGNFFNSEVRRAIRSSIRDSIEREDMEKSALRSVPSANSDHISHVEEALAVWGVSNILGISFVGGKEALVTKVVEIEKGSNGDKP</sequence>
<evidence type="ECO:0000313" key="2">
    <source>
        <dbReference type="EMBL" id="GMI86867.1"/>
    </source>
</evidence>
<dbReference type="AlphaFoldDB" id="A0A9W7M285"/>
<name>A0A9W7M285_HIBTR</name>
<protein>
    <recommendedName>
        <fullName evidence="4">DUF4283 domain-containing protein</fullName>
    </recommendedName>
</protein>
<dbReference type="OrthoDB" id="999103at2759"/>